<accession>A0A1V4HTA9</accession>
<dbReference type="PROSITE" id="PS51257">
    <property type="entry name" value="PROKAR_LIPOPROTEIN"/>
    <property type="match status" value="1"/>
</dbReference>
<gene>
    <name evidence="1" type="ORF">BC351_02740</name>
</gene>
<dbReference type="InterPro" id="IPR032366">
    <property type="entry name" value="DUF4871"/>
</dbReference>
<reference evidence="2" key="1">
    <citation type="submission" date="2016-07" db="EMBL/GenBank/DDBJ databases">
        <authorList>
            <person name="Florea S."/>
            <person name="Webb J.S."/>
            <person name="Jaromczyk J."/>
            <person name="Schardl C.L."/>
        </authorList>
    </citation>
    <scope>NUCLEOTIDE SEQUENCE [LARGE SCALE GENOMIC DNA]</scope>
    <source>
        <strain evidence="2">CY1</strain>
    </source>
</reference>
<sequence length="165" mass="18799">MMVLRLGYLVLLIFLIGCSKTDSNVVIKESPNVLDENWKVSSMFKTDDYMLIGEQRKIGFIYNDSEVVRLYPGKKQKYMWHFWADTPEETQKLFGEKVKIIGVSKQTGEKVTVFEGGIGIPNTAIKDNEKVGKMPTTMSLPSKGLWRLEAYIDEKLFGSVVVEVH</sequence>
<dbReference type="STRING" id="1469647.BC351_02740"/>
<evidence type="ECO:0008006" key="3">
    <source>
        <dbReference type="Google" id="ProtNLM"/>
    </source>
</evidence>
<dbReference type="Gene3D" id="2.60.40.3830">
    <property type="match status" value="1"/>
</dbReference>
<name>A0A1V4HTA9_9BACL</name>
<comment type="caution">
    <text evidence="1">The sequence shown here is derived from an EMBL/GenBank/DDBJ whole genome shotgun (WGS) entry which is preliminary data.</text>
</comment>
<organism evidence="1 2">
    <name type="scientific">Paenibacillus ferrarius</name>
    <dbReference type="NCBI Taxonomy" id="1469647"/>
    <lineage>
        <taxon>Bacteria</taxon>
        <taxon>Bacillati</taxon>
        <taxon>Bacillota</taxon>
        <taxon>Bacilli</taxon>
        <taxon>Bacillales</taxon>
        <taxon>Paenibacillaceae</taxon>
        <taxon>Paenibacillus</taxon>
    </lineage>
</organism>
<proteinExistence type="predicted"/>
<dbReference type="Proteomes" id="UP000190626">
    <property type="component" value="Unassembled WGS sequence"/>
</dbReference>
<evidence type="ECO:0000313" key="1">
    <source>
        <dbReference type="EMBL" id="OPH62164.1"/>
    </source>
</evidence>
<keyword evidence="2" id="KW-1185">Reference proteome</keyword>
<dbReference type="AlphaFoldDB" id="A0A1V4HTA9"/>
<protein>
    <recommendedName>
        <fullName evidence="3">DUF4871 domain-containing protein</fullName>
    </recommendedName>
</protein>
<dbReference type="Pfam" id="PF16167">
    <property type="entry name" value="DUF4871"/>
    <property type="match status" value="1"/>
</dbReference>
<evidence type="ECO:0000313" key="2">
    <source>
        <dbReference type="Proteomes" id="UP000190626"/>
    </source>
</evidence>
<dbReference type="EMBL" id="MBTG01000001">
    <property type="protein sequence ID" value="OPH62164.1"/>
    <property type="molecule type" value="Genomic_DNA"/>
</dbReference>